<dbReference type="Gene3D" id="1.20.1740.10">
    <property type="entry name" value="Amino acid/polyamine transporter I"/>
    <property type="match status" value="1"/>
</dbReference>
<dbReference type="HOGENOM" id="CLU_007946_16_0_2"/>
<feature type="transmembrane region" description="Helical" evidence="5">
    <location>
        <begin position="108"/>
        <end position="129"/>
    </location>
</feature>
<dbReference type="PANTHER" id="PTHR47547:SF1">
    <property type="entry name" value="ASPARTATE-PROTON SYMPORTER"/>
    <property type="match status" value="1"/>
</dbReference>
<evidence type="ECO:0000313" key="7">
    <source>
        <dbReference type="Proteomes" id="UP000000346"/>
    </source>
</evidence>
<evidence type="ECO:0000256" key="1">
    <source>
        <dbReference type="ARBA" id="ARBA00004141"/>
    </source>
</evidence>
<feature type="transmembrane region" description="Helical" evidence="5">
    <location>
        <begin position="537"/>
        <end position="556"/>
    </location>
</feature>
<evidence type="ECO:0000256" key="3">
    <source>
        <dbReference type="ARBA" id="ARBA00022989"/>
    </source>
</evidence>
<proteinExistence type="predicted"/>
<evidence type="ECO:0000313" key="6">
    <source>
        <dbReference type="EMBL" id="ADL18564.1"/>
    </source>
</evidence>
<feature type="transmembrane region" description="Helical" evidence="5">
    <location>
        <begin position="212"/>
        <end position="243"/>
    </location>
</feature>
<dbReference type="GO" id="GO:0022857">
    <property type="term" value="F:transmembrane transporter activity"/>
    <property type="evidence" value="ECO:0007669"/>
    <property type="project" value="InterPro"/>
</dbReference>
<dbReference type="InParanoid" id="D9PZS6"/>
<keyword evidence="3 5" id="KW-1133">Transmembrane helix</keyword>
<dbReference type="InterPro" id="IPR052962">
    <property type="entry name" value="AA_Transporter_AGT"/>
</dbReference>
<sequence length="572" mass="62280">MIGSSWLFSVLGASGVMGPASLLSWILAGLFFALMVFGFAELGGLFPFSGSLARYNHYTHGTISNYMLAWAYFVGAVTTVSSEAVAVVEYGSYYMPWAWNSKLGLLTPAGVALAAALILLFFALQLVGVHVFGWFNRVITAWKLIIPTLTFLLLLALYFHPSNVVSAPKGFFPFGTAAVFSGMITTGIVYAYEGFRQGLEYAGEAKNPQRDVPLGTLLALVVTIAIYVLLQLAFLGGINWSAAGVPFGNWTALSQSSWGPHPFYSELVATGVPILVGFSVLLLIDAVVSPAGTLAAYVGTSGRNLYGMSRVGYIPKFFADIHRGFRTPWIALIVSTIIAVVFLLPFPTWYEIMSVSALATVYNYLTVGVTNHALRRLAPDLKRSYRPPLWYIVYPASFIVAAMFVYWSGWSLVNVIIELVVVGLPLLVLGPYRSELRLSRSFAWSFAGVVWASSAAAIAAYYLKLNNMGLVGFAIYWTVISLIQVGSLAALWTASRGHPDIKGAVWLVIFNIAMGIISFIGSLGPLPEPIVPYPWDYLLAALVSLAVYFIGVYTAYETKDLKQVKERGLPIE</sequence>
<feature type="transmembrane region" description="Helical" evidence="5">
    <location>
        <begin position="25"/>
        <end position="46"/>
    </location>
</feature>
<keyword evidence="7" id="KW-1185">Reference proteome</keyword>
<dbReference type="eggNOG" id="arCOG00009">
    <property type="taxonomic scope" value="Archaea"/>
</dbReference>
<feature type="transmembrane region" description="Helical" evidence="5">
    <location>
        <begin position="469"/>
        <end position="492"/>
    </location>
</feature>
<feature type="transmembrane region" description="Helical" evidence="5">
    <location>
        <begin position="171"/>
        <end position="192"/>
    </location>
</feature>
<dbReference type="KEGG" id="asc:ASAC_0156"/>
<dbReference type="Pfam" id="PF13520">
    <property type="entry name" value="AA_permease_2"/>
    <property type="match status" value="1"/>
</dbReference>
<feature type="transmembrane region" description="Helical" evidence="5">
    <location>
        <begin position="504"/>
        <end position="525"/>
    </location>
</feature>
<organism evidence="6 7">
    <name type="scientific">Acidilobus saccharovorans (strain DSM 16705 / JCM 18335 / VKM B-2471 / 345-15)</name>
    <dbReference type="NCBI Taxonomy" id="666510"/>
    <lineage>
        <taxon>Archaea</taxon>
        <taxon>Thermoproteota</taxon>
        <taxon>Thermoprotei</taxon>
        <taxon>Acidilobales</taxon>
        <taxon>Acidilobaceae</taxon>
        <taxon>Acidilobus</taxon>
    </lineage>
</organism>
<name>D9PZS6_ACIS3</name>
<feature type="transmembrane region" description="Helical" evidence="5">
    <location>
        <begin position="263"/>
        <end position="284"/>
    </location>
</feature>
<evidence type="ECO:0000256" key="4">
    <source>
        <dbReference type="ARBA" id="ARBA00023136"/>
    </source>
</evidence>
<evidence type="ECO:0000256" key="5">
    <source>
        <dbReference type="SAM" id="Phobius"/>
    </source>
</evidence>
<gene>
    <name evidence="6" type="ordered locus">ASAC_0156</name>
</gene>
<feature type="transmembrane region" description="Helical" evidence="5">
    <location>
        <begin position="141"/>
        <end position="159"/>
    </location>
</feature>
<dbReference type="InterPro" id="IPR002293">
    <property type="entry name" value="AA/rel_permease1"/>
</dbReference>
<dbReference type="PANTHER" id="PTHR47547">
    <property type="match status" value="1"/>
</dbReference>
<protein>
    <submittedName>
        <fullName evidence="6">Amino acid permease</fullName>
    </submittedName>
</protein>
<comment type="subcellular location">
    <subcellularLocation>
        <location evidence="1">Membrane</location>
        <topology evidence="1">Multi-pass membrane protein</topology>
    </subcellularLocation>
</comment>
<dbReference type="STRING" id="666510.ASAC_0156"/>
<feature type="transmembrane region" description="Helical" evidence="5">
    <location>
        <begin position="67"/>
        <end position="88"/>
    </location>
</feature>
<feature type="transmembrane region" description="Helical" evidence="5">
    <location>
        <begin position="389"/>
        <end position="407"/>
    </location>
</feature>
<reference evidence="6 7" key="1">
    <citation type="journal article" date="2010" name="Appl. Environ. Microbiol.">
        <title>The genome sequence of the crenarchaeon Acidilobus saccharovorans supports a new order, Acidilobales, and suggests an important ecological role in terrestrial acidic hot springs.</title>
        <authorList>
            <person name="Mardanov A.V."/>
            <person name="Svetlitchnyi V.A."/>
            <person name="Beletsky A.V."/>
            <person name="Prokofeva M.I."/>
            <person name="Bonch-Osmolovskaya E.A."/>
            <person name="Ravin N.V."/>
            <person name="Skryabin K.G."/>
        </authorList>
    </citation>
    <scope>NUCLEOTIDE SEQUENCE [LARGE SCALE GENOMIC DNA]</scope>
    <source>
        <strain evidence="7">DSM 16705 / JCM 18335 / VKM B-2471 / 345-15</strain>
    </source>
</reference>
<dbReference type="EMBL" id="CP001742">
    <property type="protein sequence ID" value="ADL18564.1"/>
    <property type="molecule type" value="Genomic_DNA"/>
</dbReference>
<evidence type="ECO:0000256" key="2">
    <source>
        <dbReference type="ARBA" id="ARBA00022692"/>
    </source>
</evidence>
<dbReference type="GO" id="GO:0016020">
    <property type="term" value="C:membrane"/>
    <property type="evidence" value="ECO:0007669"/>
    <property type="project" value="UniProtKB-SubCell"/>
</dbReference>
<accession>D9PZS6</accession>
<feature type="transmembrane region" description="Helical" evidence="5">
    <location>
        <begin position="329"/>
        <end position="346"/>
    </location>
</feature>
<keyword evidence="2 5" id="KW-0812">Transmembrane</keyword>
<feature type="transmembrane region" description="Helical" evidence="5">
    <location>
        <begin position="442"/>
        <end position="463"/>
    </location>
</feature>
<dbReference type="Proteomes" id="UP000000346">
    <property type="component" value="Chromosome"/>
</dbReference>
<keyword evidence="4 5" id="KW-0472">Membrane</keyword>
<dbReference type="AlphaFoldDB" id="D9PZS6"/>
<feature type="transmembrane region" description="Helical" evidence="5">
    <location>
        <begin position="413"/>
        <end position="430"/>
    </location>
</feature>
<feature type="transmembrane region" description="Helical" evidence="5">
    <location>
        <begin position="352"/>
        <end position="369"/>
    </location>
</feature>